<organism evidence="2 3">
    <name type="scientific">Chenggangzhangella methanolivorans</name>
    <dbReference type="NCBI Taxonomy" id="1437009"/>
    <lineage>
        <taxon>Bacteria</taxon>
        <taxon>Pseudomonadati</taxon>
        <taxon>Pseudomonadota</taxon>
        <taxon>Alphaproteobacteria</taxon>
        <taxon>Hyphomicrobiales</taxon>
        <taxon>Methylopilaceae</taxon>
        <taxon>Chenggangzhangella</taxon>
    </lineage>
</organism>
<evidence type="ECO:0000313" key="3">
    <source>
        <dbReference type="Proteomes" id="UP000825701"/>
    </source>
</evidence>
<protein>
    <submittedName>
        <fullName evidence="2">Uncharacterized protein</fullName>
    </submittedName>
</protein>
<evidence type="ECO:0000256" key="1">
    <source>
        <dbReference type="SAM" id="MobiDB-lite"/>
    </source>
</evidence>
<proteinExistence type="predicted"/>
<accession>A0A9E6RFU5</accession>
<name>A0A9E6RFU5_9HYPH</name>
<gene>
    <name evidence="2" type="ORF">K6K41_02300</name>
</gene>
<evidence type="ECO:0000313" key="2">
    <source>
        <dbReference type="EMBL" id="QZO00576.1"/>
    </source>
</evidence>
<feature type="compositionally biased region" description="Polar residues" evidence="1">
    <location>
        <begin position="64"/>
        <end position="83"/>
    </location>
</feature>
<dbReference type="EMBL" id="CP081869">
    <property type="protein sequence ID" value="QZO00576.1"/>
    <property type="molecule type" value="Genomic_DNA"/>
</dbReference>
<reference evidence="2" key="1">
    <citation type="submission" date="2021-08" db="EMBL/GenBank/DDBJ databases">
        <authorList>
            <person name="Zhang H."/>
            <person name="Xu M."/>
            <person name="Yu Z."/>
            <person name="Yang L."/>
            <person name="Cai Y."/>
        </authorList>
    </citation>
    <scope>NUCLEOTIDE SEQUENCE</scope>
    <source>
        <strain evidence="2">CHL1</strain>
    </source>
</reference>
<dbReference type="Proteomes" id="UP000825701">
    <property type="component" value="Chromosome"/>
</dbReference>
<dbReference type="KEGG" id="cmet:K6K41_02300"/>
<feature type="region of interest" description="Disordered" evidence="1">
    <location>
        <begin position="60"/>
        <end position="83"/>
    </location>
</feature>
<sequence length="83" mass="9096">MGYEGAEPVLLVETGTVNDYSLFERPVRDPAEAGTDVDPQEAARQIRGVLERYLDLQPHEDRTSASCSTTAMQLACPSQRSTP</sequence>
<dbReference type="AlphaFoldDB" id="A0A9E6RFU5"/>
<keyword evidence="3" id="KW-1185">Reference proteome</keyword>
<dbReference type="RefSeq" id="WP_261403762.1">
    <property type="nucleotide sequence ID" value="NZ_CP081869.1"/>
</dbReference>